<accession>A0ABV8XPJ9</accession>
<dbReference type="SUPFAM" id="SSF54593">
    <property type="entry name" value="Glyoxalase/Bleomycin resistance protein/Dihydroxybiphenyl dioxygenase"/>
    <property type="match status" value="1"/>
</dbReference>
<dbReference type="InterPro" id="IPR010393">
    <property type="entry name" value="DUF991_YecM-like"/>
</dbReference>
<evidence type="ECO:0000313" key="1">
    <source>
        <dbReference type="EMBL" id="MFC4426135.1"/>
    </source>
</evidence>
<protein>
    <submittedName>
        <fullName evidence="1">VOC family protein</fullName>
    </submittedName>
</protein>
<sequence length="143" mass="16169">MDRRQTLERYAVANVENVWNGRPISKILLREPLVLGGGAVSLIELIPPFHQSIYRMGLEHIGVVLGAEVDKFGRAHRAVLTGQQFQSPVCEPYYVRFNDYTGVKFYRYTLQEVCEREGQVFEGFVHVRGWVPPPPDPALKGGA</sequence>
<dbReference type="RefSeq" id="WP_380038430.1">
    <property type="nucleotide sequence ID" value="NZ_JBHSEH010000005.1"/>
</dbReference>
<reference evidence="2" key="1">
    <citation type="journal article" date="2019" name="Int. J. Syst. Evol. Microbiol.">
        <title>The Global Catalogue of Microorganisms (GCM) 10K type strain sequencing project: providing services to taxonomists for standard genome sequencing and annotation.</title>
        <authorList>
            <consortium name="The Broad Institute Genomics Platform"/>
            <consortium name="The Broad Institute Genome Sequencing Center for Infectious Disease"/>
            <person name="Wu L."/>
            <person name="Ma J."/>
        </authorList>
    </citation>
    <scope>NUCLEOTIDE SEQUENCE [LARGE SCALE GENOMIC DNA]</scope>
    <source>
        <strain evidence="2">CCUG 56029</strain>
    </source>
</reference>
<keyword evidence="2" id="KW-1185">Reference proteome</keyword>
<proteinExistence type="predicted"/>
<name>A0ABV8XPJ9_9DEIO</name>
<evidence type="ECO:0000313" key="2">
    <source>
        <dbReference type="Proteomes" id="UP001595998"/>
    </source>
</evidence>
<dbReference type="EMBL" id="JBHSEH010000005">
    <property type="protein sequence ID" value="MFC4426135.1"/>
    <property type="molecule type" value="Genomic_DNA"/>
</dbReference>
<gene>
    <name evidence="1" type="ORF">ACFOZ9_07900</name>
</gene>
<dbReference type="InterPro" id="IPR029068">
    <property type="entry name" value="Glyas_Bleomycin-R_OHBP_Dase"/>
</dbReference>
<dbReference type="Proteomes" id="UP001595998">
    <property type="component" value="Unassembled WGS sequence"/>
</dbReference>
<comment type="caution">
    <text evidence="1">The sequence shown here is derived from an EMBL/GenBank/DDBJ whole genome shotgun (WGS) entry which is preliminary data.</text>
</comment>
<dbReference type="Gene3D" id="3.10.180.10">
    <property type="entry name" value="2,3-Dihydroxybiphenyl 1,2-Dioxygenase, domain 1"/>
    <property type="match status" value="1"/>
</dbReference>
<dbReference type="Pfam" id="PF06185">
    <property type="entry name" value="YecM"/>
    <property type="match status" value="1"/>
</dbReference>
<organism evidence="1 2">
    <name type="scientific">Deinococcus navajonensis</name>
    <dbReference type="NCBI Taxonomy" id="309884"/>
    <lineage>
        <taxon>Bacteria</taxon>
        <taxon>Thermotogati</taxon>
        <taxon>Deinococcota</taxon>
        <taxon>Deinococci</taxon>
        <taxon>Deinococcales</taxon>
        <taxon>Deinococcaceae</taxon>
        <taxon>Deinococcus</taxon>
    </lineage>
</organism>